<reference evidence="1 2" key="1">
    <citation type="submission" date="2008-08" db="EMBL/GenBank/DDBJ databases">
        <title>Draft genome sequence of Bacteroides plebeius (DSM 17135).</title>
        <authorList>
            <person name="Sudarsanam P."/>
            <person name="Ley R."/>
            <person name="Guruge J."/>
            <person name="Turnbaugh P.J."/>
            <person name="Mahowald M."/>
            <person name="Liep D."/>
            <person name="Gordon J."/>
        </authorList>
    </citation>
    <scope>NUCLEOTIDE SEQUENCE [LARGE SCALE GENOMIC DNA]</scope>
    <source>
        <strain evidence="2">DSM 17135 / JCM 12973 / M2</strain>
    </source>
</reference>
<evidence type="ECO:0000313" key="1">
    <source>
        <dbReference type="EMBL" id="EDY94062.1"/>
    </source>
</evidence>
<dbReference type="HOGENOM" id="CLU_3247432_0_0_10"/>
<accession>B5D3B2</accession>
<proteinExistence type="predicted"/>
<comment type="caution">
    <text evidence="1">The sequence shown here is derived from an EMBL/GenBank/DDBJ whole genome shotgun (WGS) entry which is preliminary data.</text>
</comment>
<evidence type="ECO:0000313" key="2">
    <source>
        <dbReference type="Proteomes" id="UP000003452"/>
    </source>
</evidence>
<dbReference type="EMBL" id="ABQC02000024">
    <property type="protein sequence ID" value="EDY94062.1"/>
    <property type="molecule type" value="Genomic_DNA"/>
</dbReference>
<gene>
    <name evidence="1" type="ORF">BACPLE_03506</name>
</gene>
<reference evidence="1 2" key="2">
    <citation type="submission" date="2008-08" db="EMBL/GenBank/DDBJ databases">
        <authorList>
            <person name="Fulton L."/>
            <person name="Clifton S."/>
            <person name="Fulton B."/>
            <person name="Xu J."/>
            <person name="Minx P."/>
            <person name="Pepin K.H."/>
            <person name="Johnson M."/>
            <person name="Thiruvilangam P."/>
            <person name="Bhonagiri V."/>
            <person name="Nash W.E."/>
            <person name="Mardis E.R."/>
            <person name="Wilson R.K."/>
        </authorList>
    </citation>
    <scope>NUCLEOTIDE SEQUENCE [LARGE SCALE GENOMIC DNA]</scope>
    <source>
        <strain evidence="2">DSM 17135 / JCM 12973 / M2</strain>
    </source>
</reference>
<protein>
    <submittedName>
        <fullName evidence="1">Uncharacterized protein</fullName>
    </submittedName>
</protein>
<organism evidence="1 2">
    <name type="scientific">Phocaeicola plebeius (strain DSM 17135 / JCM 12973 / CCUG 54634 / M2)</name>
    <name type="common">Bacteroides plebeius</name>
    <dbReference type="NCBI Taxonomy" id="484018"/>
    <lineage>
        <taxon>Bacteria</taxon>
        <taxon>Pseudomonadati</taxon>
        <taxon>Bacteroidota</taxon>
        <taxon>Bacteroidia</taxon>
        <taxon>Bacteroidales</taxon>
        <taxon>Bacteroidaceae</taxon>
        <taxon>Phocaeicola</taxon>
    </lineage>
</organism>
<name>B5D3B2_PHOPM</name>
<dbReference type="AlphaFoldDB" id="B5D3B2"/>
<dbReference type="Proteomes" id="UP000003452">
    <property type="component" value="Unassembled WGS sequence"/>
</dbReference>
<sequence>MYQDFLSWKERLLFRGRYGPHGYRNAKDKMLNYKGDLILRME</sequence>